<evidence type="ECO:0000313" key="2">
    <source>
        <dbReference type="Proteomes" id="UP000295302"/>
    </source>
</evidence>
<dbReference type="OrthoDB" id="7347529at2"/>
<dbReference type="Pfam" id="PF06475">
    <property type="entry name" value="Glycolipid_bind"/>
    <property type="match status" value="1"/>
</dbReference>
<reference evidence="1 2" key="1">
    <citation type="submission" date="2019-03" db="EMBL/GenBank/DDBJ databases">
        <title>Draft genome sequences of novel Actinobacteria.</title>
        <authorList>
            <person name="Sahin N."/>
            <person name="Ay H."/>
            <person name="Saygin H."/>
        </authorList>
    </citation>
    <scope>NUCLEOTIDE SEQUENCE [LARGE SCALE GENOMIC DNA]</scope>
    <source>
        <strain evidence="1 2">CH32</strain>
    </source>
</reference>
<dbReference type="Proteomes" id="UP000295302">
    <property type="component" value="Unassembled WGS sequence"/>
</dbReference>
<dbReference type="AlphaFoldDB" id="A0A4R4XT45"/>
<evidence type="ECO:0000313" key="1">
    <source>
        <dbReference type="EMBL" id="TDD34443.1"/>
    </source>
</evidence>
<accession>A0A4R4XT45</accession>
<dbReference type="SUPFAM" id="SSF159275">
    <property type="entry name" value="PA1994-like"/>
    <property type="match status" value="1"/>
</dbReference>
<dbReference type="EMBL" id="SMKQ01000236">
    <property type="protein sequence ID" value="TDD34443.1"/>
    <property type="molecule type" value="Genomic_DNA"/>
</dbReference>
<comment type="caution">
    <text evidence="1">The sequence shown here is derived from an EMBL/GenBank/DDBJ whole genome shotgun (WGS) entry which is preliminary data.</text>
</comment>
<dbReference type="InterPro" id="IPR009467">
    <property type="entry name" value="Glycolipid-bd_prot_put"/>
</dbReference>
<dbReference type="RefSeq" id="WP_132621702.1">
    <property type="nucleotide sequence ID" value="NZ_SMKQ01000236.1"/>
</dbReference>
<keyword evidence="2" id="KW-1185">Reference proteome</keyword>
<proteinExistence type="predicted"/>
<protein>
    <submittedName>
        <fullName evidence="1">Transcriptional regulator</fullName>
    </submittedName>
</protein>
<organism evidence="1 2">
    <name type="scientific">Nonomuraea terrae</name>
    <dbReference type="NCBI Taxonomy" id="2530383"/>
    <lineage>
        <taxon>Bacteria</taxon>
        <taxon>Bacillati</taxon>
        <taxon>Actinomycetota</taxon>
        <taxon>Actinomycetes</taxon>
        <taxon>Streptosporangiales</taxon>
        <taxon>Streptosporangiaceae</taxon>
        <taxon>Nonomuraea</taxon>
    </lineage>
</organism>
<gene>
    <name evidence="1" type="ORF">E1286_40895</name>
</gene>
<name>A0A4R4XT45_9ACTN</name>
<sequence>MAGYTEVRMDVMWSSLAWPGLEHVRWTEDDGLHADGLAVHELPDGPARVAYRLTADDGGRTRHLSVEVGGRALVIAGDGRGAWTDGSGRPLPGLSGCVDVDISTTPLTNTLAIRRLGLAPGAAADLLVVYVDVPDLEPRAVTQRYTCLGRSGAVTVYRYESGTFRADITVDDHGLVVDYPGLWRRSR</sequence>